<dbReference type="InParanoid" id="I1C4P0"/>
<evidence type="ECO:0000313" key="2">
    <source>
        <dbReference type="EMBL" id="EIE83420.1"/>
    </source>
</evidence>
<sequence>MVLVFFFFSPFSVSTKTEQNQKAIVKEDGKIFLASSSLVYSNDISPFVFIKNS</sequence>
<organism evidence="2 3">
    <name type="scientific">Rhizopus delemar (strain RA 99-880 / ATCC MYA-4621 / FGSC 9543 / NRRL 43880)</name>
    <name type="common">Mucormycosis agent</name>
    <name type="synonym">Rhizopus arrhizus var. delemar</name>
    <dbReference type="NCBI Taxonomy" id="246409"/>
    <lineage>
        <taxon>Eukaryota</taxon>
        <taxon>Fungi</taxon>
        <taxon>Fungi incertae sedis</taxon>
        <taxon>Mucoromycota</taxon>
        <taxon>Mucoromycotina</taxon>
        <taxon>Mucoromycetes</taxon>
        <taxon>Mucorales</taxon>
        <taxon>Mucorineae</taxon>
        <taxon>Rhizopodaceae</taxon>
        <taxon>Rhizopus</taxon>
    </lineage>
</organism>
<feature type="chain" id="PRO_5012836240" evidence="1">
    <location>
        <begin position="16"/>
        <end position="53"/>
    </location>
</feature>
<dbReference type="EMBL" id="CH476737">
    <property type="protein sequence ID" value="EIE83420.1"/>
    <property type="molecule type" value="Genomic_DNA"/>
</dbReference>
<gene>
    <name evidence="2" type="ORF">RO3G_08125</name>
</gene>
<feature type="signal peptide" evidence="1">
    <location>
        <begin position="1"/>
        <end position="15"/>
    </location>
</feature>
<dbReference type="RefSeq" id="XP_067518816.1">
    <property type="nucleotide sequence ID" value="XM_067662715.1"/>
</dbReference>
<dbReference type="AlphaFoldDB" id="I1C4P0"/>
<reference evidence="2 3" key="1">
    <citation type="journal article" date="2009" name="PLoS Genet.">
        <title>Genomic analysis of the basal lineage fungus Rhizopus oryzae reveals a whole-genome duplication.</title>
        <authorList>
            <person name="Ma L.-J."/>
            <person name="Ibrahim A.S."/>
            <person name="Skory C."/>
            <person name="Grabherr M.G."/>
            <person name="Burger G."/>
            <person name="Butler M."/>
            <person name="Elias M."/>
            <person name="Idnurm A."/>
            <person name="Lang B.F."/>
            <person name="Sone T."/>
            <person name="Abe A."/>
            <person name="Calvo S.E."/>
            <person name="Corrochano L.M."/>
            <person name="Engels R."/>
            <person name="Fu J."/>
            <person name="Hansberg W."/>
            <person name="Kim J.-M."/>
            <person name="Kodira C.D."/>
            <person name="Koehrsen M.J."/>
            <person name="Liu B."/>
            <person name="Miranda-Saavedra D."/>
            <person name="O'Leary S."/>
            <person name="Ortiz-Castellanos L."/>
            <person name="Poulter R."/>
            <person name="Rodriguez-Romero J."/>
            <person name="Ruiz-Herrera J."/>
            <person name="Shen Y.-Q."/>
            <person name="Zeng Q."/>
            <person name="Galagan J."/>
            <person name="Birren B.W."/>
            <person name="Cuomo C.A."/>
            <person name="Wickes B.L."/>
        </authorList>
    </citation>
    <scope>NUCLEOTIDE SEQUENCE [LARGE SCALE GENOMIC DNA]</scope>
    <source>
        <strain evidence="3">RA 99-880 / ATCC MYA-4621 / FGSC 9543 / NRRL 43880</strain>
    </source>
</reference>
<evidence type="ECO:0000313" key="3">
    <source>
        <dbReference type="Proteomes" id="UP000009138"/>
    </source>
</evidence>
<accession>I1C4P0</accession>
<evidence type="ECO:0000256" key="1">
    <source>
        <dbReference type="SAM" id="SignalP"/>
    </source>
</evidence>
<keyword evidence="1" id="KW-0732">Signal</keyword>
<protein>
    <submittedName>
        <fullName evidence="2">Uncharacterized protein</fullName>
    </submittedName>
</protein>
<dbReference type="VEuPathDB" id="FungiDB:RO3G_08125"/>
<keyword evidence="3" id="KW-1185">Reference proteome</keyword>
<name>I1C4P0_RHIO9</name>
<proteinExistence type="predicted"/>
<dbReference type="Proteomes" id="UP000009138">
    <property type="component" value="Unassembled WGS sequence"/>
</dbReference>
<dbReference type="GeneID" id="93615096"/>